<dbReference type="Gene3D" id="3.40.50.300">
    <property type="entry name" value="P-loop containing nucleotide triphosphate hydrolases"/>
    <property type="match status" value="1"/>
</dbReference>
<feature type="compositionally biased region" description="Polar residues" evidence="4">
    <location>
        <begin position="12"/>
        <end position="33"/>
    </location>
</feature>
<dbReference type="Proteomes" id="UP000525078">
    <property type="component" value="Unassembled WGS sequence"/>
</dbReference>
<dbReference type="InterPro" id="IPR050496">
    <property type="entry name" value="SNF2_RAD54_helicase_repair"/>
</dbReference>
<name>A0A7J6GIG8_CANSA</name>
<dbReference type="InterPro" id="IPR014001">
    <property type="entry name" value="Helicase_ATP-bd"/>
</dbReference>
<dbReference type="CDD" id="cd18793">
    <property type="entry name" value="SF2_C_SNF"/>
    <property type="match status" value="1"/>
</dbReference>
<dbReference type="SMART" id="SM00487">
    <property type="entry name" value="DEXDc"/>
    <property type="match status" value="1"/>
</dbReference>
<evidence type="ECO:0000259" key="6">
    <source>
        <dbReference type="PROSITE" id="PS51194"/>
    </source>
</evidence>
<evidence type="ECO:0000256" key="1">
    <source>
        <dbReference type="ARBA" id="ARBA00004123"/>
    </source>
</evidence>
<evidence type="ECO:0000256" key="3">
    <source>
        <dbReference type="ARBA" id="ARBA00023242"/>
    </source>
</evidence>
<comment type="caution">
    <text evidence="7">The sequence shown here is derived from an EMBL/GenBank/DDBJ whole genome shotgun (WGS) entry which is preliminary data.</text>
</comment>
<accession>A0A7J6GIG8</accession>
<dbReference type="EMBL" id="JAATIP010000054">
    <property type="protein sequence ID" value="KAF4382736.1"/>
    <property type="molecule type" value="Genomic_DNA"/>
</dbReference>
<evidence type="ECO:0008006" key="9">
    <source>
        <dbReference type="Google" id="ProtNLM"/>
    </source>
</evidence>
<dbReference type="InterPro" id="IPR027417">
    <property type="entry name" value="P-loop_NTPase"/>
</dbReference>
<dbReference type="SMART" id="SM00490">
    <property type="entry name" value="HELICc"/>
    <property type="match status" value="1"/>
</dbReference>
<dbReference type="FunFam" id="3.40.50.10810:FF:000019">
    <property type="entry name" value="DNA excision repair protein ERCC-6-like 2 isoform X1"/>
    <property type="match status" value="1"/>
</dbReference>
<evidence type="ECO:0000313" key="8">
    <source>
        <dbReference type="Proteomes" id="UP000525078"/>
    </source>
</evidence>
<proteinExistence type="predicted"/>
<feature type="region of interest" description="Disordered" evidence="4">
    <location>
        <begin position="1"/>
        <end position="102"/>
    </location>
</feature>
<keyword evidence="3" id="KW-0539">Nucleus</keyword>
<feature type="compositionally biased region" description="Acidic residues" evidence="4">
    <location>
        <begin position="77"/>
        <end position="94"/>
    </location>
</feature>
<dbReference type="GO" id="GO:0005634">
    <property type="term" value="C:nucleus"/>
    <property type="evidence" value="ECO:0007669"/>
    <property type="project" value="UniProtKB-SubCell"/>
</dbReference>
<dbReference type="InterPro" id="IPR038718">
    <property type="entry name" value="SNF2-like_sf"/>
</dbReference>
<feature type="domain" description="Helicase ATP-binding" evidence="5">
    <location>
        <begin position="153"/>
        <end position="328"/>
    </location>
</feature>
<organism evidence="7 8">
    <name type="scientific">Cannabis sativa</name>
    <name type="common">Hemp</name>
    <name type="synonym">Marijuana</name>
    <dbReference type="NCBI Taxonomy" id="3483"/>
    <lineage>
        <taxon>Eukaryota</taxon>
        <taxon>Viridiplantae</taxon>
        <taxon>Streptophyta</taxon>
        <taxon>Embryophyta</taxon>
        <taxon>Tracheophyta</taxon>
        <taxon>Spermatophyta</taxon>
        <taxon>Magnoliopsida</taxon>
        <taxon>eudicotyledons</taxon>
        <taxon>Gunneridae</taxon>
        <taxon>Pentapetalae</taxon>
        <taxon>rosids</taxon>
        <taxon>fabids</taxon>
        <taxon>Rosales</taxon>
        <taxon>Cannabaceae</taxon>
        <taxon>Cannabis</taxon>
    </lineage>
</organism>
<dbReference type="GO" id="GO:0016787">
    <property type="term" value="F:hydrolase activity"/>
    <property type="evidence" value="ECO:0007669"/>
    <property type="project" value="UniProtKB-KW"/>
</dbReference>
<evidence type="ECO:0000259" key="5">
    <source>
        <dbReference type="PROSITE" id="PS51192"/>
    </source>
</evidence>
<dbReference type="PROSITE" id="PS51194">
    <property type="entry name" value="HELICASE_CTER"/>
    <property type="match status" value="1"/>
</dbReference>
<dbReference type="Pfam" id="PF00271">
    <property type="entry name" value="Helicase_C"/>
    <property type="match status" value="1"/>
</dbReference>
<dbReference type="Pfam" id="PF00176">
    <property type="entry name" value="SNF2-rel_dom"/>
    <property type="match status" value="1"/>
</dbReference>
<evidence type="ECO:0000256" key="4">
    <source>
        <dbReference type="SAM" id="MobiDB-lite"/>
    </source>
</evidence>
<feature type="domain" description="Helicase C-terminal" evidence="6">
    <location>
        <begin position="541"/>
        <end position="690"/>
    </location>
</feature>
<comment type="subcellular location">
    <subcellularLocation>
        <location evidence="1">Nucleus</location>
    </subcellularLocation>
</comment>
<protein>
    <recommendedName>
        <fullName evidence="9">Switch 2</fullName>
    </recommendedName>
</protein>
<sequence length="801" mass="91173">MSLQAFKETLKPCSNSSSSTSIEAYPRTFTSHDFGSPISRKPPKSSLSQQLLRLQDPISPPPIQPPSQKHKGGNFEDHDENDDDDEEEEEEEEEKPGPEAFLRSEVSEFQFDHTGPYEPLVLTSEGEIPVVQVPSSINCRLLEHQREGVKFLYNLYKNNHGGILGDDMGLGKTIQTIAFLAAIYEKDGDIVDPVTSKNNQLGQKGPVLIVCPSSVIRNWENEFSKWATFSVSAYHGANRDLVYEKLKVRAVEVLITSFDTYRIQRRALSDVNWEIVVVDEAHKLKNEKSKLYEAFLGIKTLKRFGLTGTVMQNKIMELFNLFDWVSPGSLGSRDHFREFYDEPLKHGQRATAPERFVEVADKRKQHLVTVLRKYLLRRTKEETIGHLMMGKEDNVVFCAMSELQKRAYRRMLQLPDFQCLINKDLPCSCGSPLTQAGCCKRIIPNGLIWPYLHKDNPDGCDSCPFCIVLPCLVKLQQVSNHLELIKPNSRDDPDKQKRDEKFASAVFGPDIDLVGGSTQNESFMGLSDVKHCGKMRALEKLLSSWILRCDKVLLFSYSVRMLNILEKFLIRKGYSFSRLDGSTPTSLRQHLVDDFNSSPSKQVFLISTRAGGLGLNLVSANRVVIFDPNWNPAQDLQAQDRSFRFGQKRHVLVFRFLSAGSLEELVYSRQVYKQQLANIAVSGKMEKRYFEGVVYAHRNEDIVNYGPGFQEKLQEGLSQNGNPKPHPPSMPVHRNLLDDIHINEMDSSTKNRKIIQYSLLARFAGMGELEFSKWILTATPAEREEVLRDYKRRKHKTPYGG</sequence>
<dbReference type="Gene3D" id="3.40.50.10810">
    <property type="entry name" value="Tandem AAA-ATPase domain"/>
    <property type="match status" value="1"/>
</dbReference>
<evidence type="ECO:0000313" key="7">
    <source>
        <dbReference type="EMBL" id="KAF4382736.1"/>
    </source>
</evidence>
<reference evidence="7 8" key="1">
    <citation type="journal article" date="2020" name="bioRxiv">
        <title>Sequence and annotation of 42 cannabis genomes reveals extensive copy number variation in cannabinoid synthesis and pathogen resistance genes.</title>
        <authorList>
            <person name="Mckernan K.J."/>
            <person name="Helbert Y."/>
            <person name="Kane L.T."/>
            <person name="Ebling H."/>
            <person name="Zhang L."/>
            <person name="Liu B."/>
            <person name="Eaton Z."/>
            <person name="Mclaughlin S."/>
            <person name="Kingan S."/>
            <person name="Baybayan P."/>
            <person name="Concepcion G."/>
            <person name="Jordan M."/>
            <person name="Riva A."/>
            <person name="Barbazuk W."/>
            <person name="Harkins T."/>
        </authorList>
    </citation>
    <scope>NUCLEOTIDE SEQUENCE [LARGE SCALE GENOMIC DNA]</scope>
    <source>
        <strain evidence="8">cv. Jamaican Lion 4</strain>
        <tissue evidence="7">Leaf</tissue>
    </source>
</reference>
<dbReference type="PROSITE" id="PS51192">
    <property type="entry name" value="HELICASE_ATP_BIND_1"/>
    <property type="match status" value="1"/>
</dbReference>
<dbReference type="PANTHER" id="PTHR45629">
    <property type="entry name" value="SNF2/RAD54 FAMILY MEMBER"/>
    <property type="match status" value="1"/>
</dbReference>
<dbReference type="AlphaFoldDB" id="A0A7J6GIG8"/>
<dbReference type="InterPro" id="IPR049730">
    <property type="entry name" value="SNF2/RAD54-like_C"/>
</dbReference>
<dbReference type="InterPro" id="IPR001650">
    <property type="entry name" value="Helicase_C-like"/>
</dbReference>
<dbReference type="InterPro" id="IPR000330">
    <property type="entry name" value="SNF2_N"/>
</dbReference>
<dbReference type="GO" id="GO:0005524">
    <property type="term" value="F:ATP binding"/>
    <property type="evidence" value="ECO:0007669"/>
    <property type="project" value="InterPro"/>
</dbReference>
<dbReference type="SUPFAM" id="SSF52540">
    <property type="entry name" value="P-loop containing nucleoside triphosphate hydrolases"/>
    <property type="match status" value="2"/>
</dbReference>
<keyword evidence="2" id="KW-0378">Hydrolase</keyword>
<evidence type="ECO:0000256" key="2">
    <source>
        <dbReference type="ARBA" id="ARBA00022801"/>
    </source>
</evidence>
<gene>
    <name evidence="7" type="ORF">F8388_015564</name>
</gene>
<dbReference type="PANTHER" id="PTHR45629:SF7">
    <property type="entry name" value="DNA EXCISION REPAIR PROTEIN ERCC-6-RELATED"/>
    <property type="match status" value="1"/>
</dbReference>
<feature type="compositionally biased region" description="Low complexity" evidence="4">
    <location>
        <begin position="45"/>
        <end position="57"/>
    </location>
</feature>